<dbReference type="Proteomes" id="UP001054889">
    <property type="component" value="Unassembled WGS sequence"/>
</dbReference>
<keyword evidence="3" id="KW-1185">Reference proteome</keyword>
<dbReference type="EMBL" id="BQKI01000084">
    <property type="protein sequence ID" value="GJN32886.1"/>
    <property type="molecule type" value="Genomic_DNA"/>
</dbReference>
<reference evidence="2" key="1">
    <citation type="journal article" date="2018" name="DNA Res.">
        <title>Multiple hybrid de novo genome assembly of finger millet, an orphan allotetraploid crop.</title>
        <authorList>
            <person name="Hatakeyama M."/>
            <person name="Aluri S."/>
            <person name="Balachadran M.T."/>
            <person name="Sivarajan S.R."/>
            <person name="Patrignani A."/>
            <person name="Gruter S."/>
            <person name="Poveda L."/>
            <person name="Shimizu-Inatsugi R."/>
            <person name="Baeten J."/>
            <person name="Francoijs K.J."/>
            <person name="Nataraja K.N."/>
            <person name="Reddy Y.A.N."/>
            <person name="Phadnis S."/>
            <person name="Ravikumar R.L."/>
            <person name="Schlapbach R."/>
            <person name="Sreeman S.M."/>
            <person name="Shimizu K.K."/>
        </authorList>
    </citation>
    <scope>NUCLEOTIDE SEQUENCE</scope>
</reference>
<evidence type="ECO:0000313" key="2">
    <source>
        <dbReference type="EMBL" id="GJN32886.1"/>
    </source>
</evidence>
<proteinExistence type="predicted"/>
<evidence type="ECO:0000256" key="1">
    <source>
        <dbReference type="SAM" id="MobiDB-lite"/>
    </source>
</evidence>
<feature type="region of interest" description="Disordered" evidence="1">
    <location>
        <begin position="145"/>
        <end position="189"/>
    </location>
</feature>
<sequence>MGLASLDGSGCAGTGTTWLRAETYQEQGNDLKDQKSSSGLIVLVLHLRVTSSSSYPLRPSDQAHDYLRFADVKDRCKSVLASAAGLSDDAYRTTTVKRELSFDKGDWHQAAGGRAPLVPFDVLIGRPQLDPLSLSLRRLWSRTSTTSDVQGQRSTSAASSSRRMRRLGRRSSGSRLCLSTRTRRRAAQG</sequence>
<accession>A0AAV5FD38</accession>
<organism evidence="2 3">
    <name type="scientific">Eleusine coracana subsp. coracana</name>
    <dbReference type="NCBI Taxonomy" id="191504"/>
    <lineage>
        <taxon>Eukaryota</taxon>
        <taxon>Viridiplantae</taxon>
        <taxon>Streptophyta</taxon>
        <taxon>Embryophyta</taxon>
        <taxon>Tracheophyta</taxon>
        <taxon>Spermatophyta</taxon>
        <taxon>Magnoliopsida</taxon>
        <taxon>Liliopsida</taxon>
        <taxon>Poales</taxon>
        <taxon>Poaceae</taxon>
        <taxon>PACMAD clade</taxon>
        <taxon>Chloridoideae</taxon>
        <taxon>Cynodonteae</taxon>
        <taxon>Eleusininae</taxon>
        <taxon>Eleusine</taxon>
    </lineage>
</organism>
<protein>
    <submittedName>
        <fullName evidence="2">Uncharacterized protein</fullName>
    </submittedName>
</protein>
<comment type="caution">
    <text evidence="2">The sequence shown here is derived from an EMBL/GenBank/DDBJ whole genome shotgun (WGS) entry which is preliminary data.</text>
</comment>
<reference evidence="2" key="2">
    <citation type="submission" date="2021-12" db="EMBL/GenBank/DDBJ databases">
        <title>Resequencing data analysis of finger millet.</title>
        <authorList>
            <person name="Hatakeyama M."/>
            <person name="Aluri S."/>
            <person name="Balachadran M.T."/>
            <person name="Sivarajan S.R."/>
            <person name="Poveda L."/>
            <person name="Shimizu-Inatsugi R."/>
            <person name="Schlapbach R."/>
            <person name="Sreeman S.M."/>
            <person name="Shimizu K.K."/>
        </authorList>
    </citation>
    <scope>NUCLEOTIDE SEQUENCE</scope>
</reference>
<feature type="compositionally biased region" description="Low complexity" evidence="1">
    <location>
        <begin position="170"/>
        <end position="180"/>
    </location>
</feature>
<feature type="compositionally biased region" description="Low complexity" evidence="1">
    <location>
        <begin position="145"/>
        <end position="161"/>
    </location>
</feature>
<name>A0AAV5FD38_ELECO</name>
<evidence type="ECO:0000313" key="3">
    <source>
        <dbReference type="Proteomes" id="UP001054889"/>
    </source>
</evidence>
<gene>
    <name evidence="2" type="primary">gb21426</name>
    <name evidence="2" type="ORF">PR202_gb21426</name>
</gene>
<dbReference type="AlphaFoldDB" id="A0AAV5FD38"/>